<dbReference type="PROSITE" id="PS50262">
    <property type="entry name" value="G_PROTEIN_RECEP_F1_2"/>
    <property type="match status" value="1"/>
</dbReference>
<dbReference type="PANTHER" id="PTHR24246:SF27">
    <property type="entry name" value="ADENOSINE RECEPTOR, ISOFORM A"/>
    <property type="match status" value="1"/>
</dbReference>
<dbReference type="WBParaSite" id="maker-uti_cns_0047891-snap-gene-0.10-mRNA-1">
    <property type="protein sequence ID" value="maker-uti_cns_0047891-snap-gene-0.10-mRNA-1"/>
    <property type="gene ID" value="maker-uti_cns_0047891-snap-gene-0.10"/>
</dbReference>
<evidence type="ECO:0000256" key="8">
    <source>
        <dbReference type="ARBA" id="ARBA00023170"/>
    </source>
</evidence>
<evidence type="ECO:0000256" key="4">
    <source>
        <dbReference type="ARBA" id="ARBA00022989"/>
    </source>
</evidence>
<feature type="transmembrane region" description="Helical" evidence="11">
    <location>
        <begin position="271"/>
        <end position="293"/>
    </location>
</feature>
<dbReference type="SMART" id="SM01381">
    <property type="entry name" value="7TM_GPCR_Srsx"/>
    <property type="match status" value="1"/>
</dbReference>
<keyword evidence="10" id="KW-0807">Transducer</keyword>
<dbReference type="PRINTS" id="PR00237">
    <property type="entry name" value="GPCRRHODOPSN"/>
</dbReference>
<reference evidence="14" key="1">
    <citation type="submission" date="2016-11" db="UniProtKB">
        <authorList>
            <consortium name="WormBaseParasite"/>
        </authorList>
    </citation>
    <scope>IDENTIFICATION</scope>
</reference>
<evidence type="ECO:0000256" key="1">
    <source>
        <dbReference type="ARBA" id="ARBA00004651"/>
    </source>
</evidence>
<dbReference type="GO" id="GO:0001609">
    <property type="term" value="F:G protein-coupled adenosine receptor activity"/>
    <property type="evidence" value="ECO:0007669"/>
    <property type="project" value="InterPro"/>
</dbReference>
<organism evidence="13 14">
    <name type="scientific">Macrostomum lignano</name>
    <dbReference type="NCBI Taxonomy" id="282301"/>
    <lineage>
        <taxon>Eukaryota</taxon>
        <taxon>Metazoa</taxon>
        <taxon>Spiralia</taxon>
        <taxon>Lophotrochozoa</taxon>
        <taxon>Platyhelminthes</taxon>
        <taxon>Rhabditophora</taxon>
        <taxon>Macrostomorpha</taxon>
        <taxon>Macrostomida</taxon>
        <taxon>Macrostomidae</taxon>
        <taxon>Macrostomum</taxon>
    </lineage>
</organism>
<keyword evidence="3 11" id="KW-0812">Transmembrane</keyword>
<keyword evidence="9" id="KW-0325">Glycoprotein</keyword>
<dbReference type="Gene3D" id="1.20.1070.10">
    <property type="entry name" value="Rhodopsin 7-helix transmembrane proteins"/>
    <property type="match status" value="1"/>
</dbReference>
<keyword evidence="5" id="KW-0297">G-protein coupled receptor</keyword>
<sequence>MGIESHNGTTSTAGGPASGSALSNIQISQIVLELIIAVIAVLGNSLTIAAVLLDRSMRRPTNYLVASLAATDLLVGMVAIPLSLTAGDGFPRNNFLGCLTVNSLIVSFTQVSIFGLLAISLERFVAVRFPLRYRLLCDSRCVAVTVVMTWSCGAAVGFVPLMGWNLGPPSDGFCSFASVIDMKYMVYFIFFGCLLVPLLAVVCVYSYIFKVLMQRRSSRSSNAQSESADERRAARSLALVVLLFAACWVPLNVLNCLSLLCGSRCSFPYELLVFAILLSHANSAVNPFVYAFTNTQFRKAYRRLLLCHRCRDVSPLHTVAQA</sequence>
<keyword evidence="2" id="KW-1003">Cell membrane</keyword>
<feature type="transmembrane region" description="Helical" evidence="11">
    <location>
        <begin position="104"/>
        <end position="121"/>
    </location>
</feature>
<evidence type="ECO:0000313" key="13">
    <source>
        <dbReference type="Proteomes" id="UP000095280"/>
    </source>
</evidence>
<evidence type="ECO:0000256" key="11">
    <source>
        <dbReference type="SAM" id="Phobius"/>
    </source>
</evidence>
<evidence type="ECO:0000256" key="10">
    <source>
        <dbReference type="ARBA" id="ARBA00023224"/>
    </source>
</evidence>
<dbReference type="InterPro" id="IPR000276">
    <property type="entry name" value="GPCR_Rhodpsn"/>
</dbReference>
<feature type="transmembrane region" description="Helical" evidence="11">
    <location>
        <begin position="184"/>
        <end position="212"/>
    </location>
</feature>
<evidence type="ECO:0000259" key="12">
    <source>
        <dbReference type="PROSITE" id="PS50262"/>
    </source>
</evidence>
<comment type="subcellular location">
    <subcellularLocation>
        <location evidence="1">Cell membrane</location>
        <topology evidence="1">Multi-pass membrane protein</topology>
    </subcellularLocation>
</comment>
<feature type="transmembrane region" description="Helical" evidence="11">
    <location>
        <begin position="233"/>
        <end position="251"/>
    </location>
</feature>
<feature type="transmembrane region" description="Helical" evidence="11">
    <location>
        <begin position="30"/>
        <end position="52"/>
    </location>
</feature>
<evidence type="ECO:0000256" key="2">
    <source>
        <dbReference type="ARBA" id="ARBA00022475"/>
    </source>
</evidence>
<evidence type="ECO:0000256" key="5">
    <source>
        <dbReference type="ARBA" id="ARBA00023040"/>
    </source>
</evidence>
<keyword evidence="4 11" id="KW-1133">Transmembrane helix</keyword>
<evidence type="ECO:0000256" key="7">
    <source>
        <dbReference type="ARBA" id="ARBA00023157"/>
    </source>
</evidence>
<dbReference type="Proteomes" id="UP000095280">
    <property type="component" value="Unplaced"/>
</dbReference>
<dbReference type="GO" id="GO:0005886">
    <property type="term" value="C:plasma membrane"/>
    <property type="evidence" value="ECO:0007669"/>
    <property type="project" value="UniProtKB-SubCell"/>
</dbReference>
<dbReference type="Pfam" id="PF00001">
    <property type="entry name" value="7tm_1"/>
    <property type="match status" value="1"/>
</dbReference>
<protein>
    <submittedName>
        <fullName evidence="14">G_PROTEIN_RECEP_F1_2 domain-containing protein</fullName>
    </submittedName>
</protein>
<dbReference type="PANTHER" id="PTHR24246">
    <property type="entry name" value="OLFACTORY RECEPTOR AND ADENOSINE RECEPTOR"/>
    <property type="match status" value="1"/>
</dbReference>
<evidence type="ECO:0000256" key="6">
    <source>
        <dbReference type="ARBA" id="ARBA00023136"/>
    </source>
</evidence>
<accession>A0A1I8JHW7</accession>
<keyword evidence="7" id="KW-1015">Disulfide bond</keyword>
<dbReference type="AlphaFoldDB" id="A0A1I8JHW7"/>
<dbReference type="InterPro" id="IPR001634">
    <property type="entry name" value="Adenosn_rcpt"/>
</dbReference>
<name>A0A1I8JHW7_9PLAT</name>
<evidence type="ECO:0000313" key="14">
    <source>
        <dbReference type="WBParaSite" id="maker-uti_cns_0047891-snap-gene-0.10-mRNA-1"/>
    </source>
</evidence>
<evidence type="ECO:0000256" key="9">
    <source>
        <dbReference type="ARBA" id="ARBA00023180"/>
    </source>
</evidence>
<evidence type="ECO:0000256" key="3">
    <source>
        <dbReference type="ARBA" id="ARBA00022692"/>
    </source>
</evidence>
<feature type="transmembrane region" description="Helical" evidence="11">
    <location>
        <begin position="142"/>
        <end position="164"/>
    </location>
</feature>
<dbReference type="PRINTS" id="PR00424">
    <property type="entry name" value="ADENOSINER"/>
</dbReference>
<proteinExistence type="predicted"/>
<keyword evidence="13" id="KW-1185">Reference proteome</keyword>
<dbReference type="PROSITE" id="PS00237">
    <property type="entry name" value="G_PROTEIN_RECEP_F1_1"/>
    <property type="match status" value="1"/>
</dbReference>
<feature type="transmembrane region" description="Helical" evidence="11">
    <location>
        <begin position="64"/>
        <end position="84"/>
    </location>
</feature>
<dbReference type="SUPFAM" id="SSF81321">
    <property type="entry name" value="Family A G protein-coupled receptor-like"/>
    <property type="match status" value="1"/>
</dbReference>
<keyword evidence="8" id="KW-0675">Receptor</keyword>
<feature type="domain" description="G-protein coupled receptors family 1 profile" evidence="12">
    <location>
        <begin position="43"/>
        <end position="290"/>
    </location>
</feature>
<dbReference type="InterPro" id="IPR017452">
    <property type="entry name" value="GPCR_Rhodpsn_7TM"/>
</dbReference>
<keyword evidence="6 11" id="KW-0472">Membrane</keyword>